<dbReference type="OrthoDB" id="9946173at2759"/>
<dbReference type="GO" id="GO:0005912">
    <property type="term" value="C:adherens junction"/>
    <property type="evidence" value="ECO:0007669"/>
    <property type="project" value="TreeGrafter"/>
</dbReference>
<keyword evidence="3 5" id="KW-0106">Calcium</keyword>
<dbReference type="SUPFAM" id="SSF49313">
    <property type="entry name" value="Cadherin-like"/>
    <property type="match status" value="6"/>
</dbReference>
<dbReference type="GO" id="GO:0008013">
    <property type="term" value="F:beta-catenin binding"/>
    <property type="evidence" value="ECO:0007669"/>
    <property type="project" value="TreeGrafter"/>
</dbReference>
<dbReference type="GO" id="GO:0007156">
    <property type="term" value="P:homophilic cell adhesion via plasma membrane adhesion molecules"/>
    <property type="evidence" value="ECO:0007669"/>
    <property type="project" value="InterPro"/>
</dbReference>
<evidence type="ECO:0000256" key="2">
    <source>
        <dbReference type="ARBA" id="ARBA00022737"/>
    </source>
</evidence>
<dbReference type="InterPro" id="IPR015919">
    <property type="entry name" value="Cadherin-like_sf"/>
</dbReference>
<sequence>MNANLQAGGEGWEDRIGALGDKVVEVPEGTEVPYPIFQFKSAHPDVISYTVTGQTNGKIDISKDGWLYLVEPLNWAEESTYNLQIEALSDTEKVDGPCSVTINVKDINNHPPVFSMMEYHGEVMERTPAGKPFVKVSATDLDNPDTPNARLSYSIVNQIPDRLKKPLFQINSITGDISITPDGKEHLKARKGILYGMQEDPEGNEEHLKSRFEEYCTPRKDIPYDLNPFFTCVEESEFMRRNSVDDPDYTLIVRVQDLEGASENAFSAHAKVNVVVKDNLWHAPGPIRIRENLEAEYPMKLAQYVLVVFAQDGDGADFDTPMEIPVTVEDVNDNLPMCEDSVRVLEVQENEPLGSQIGVLGAYDLDEENSVNSLLSYQLLAQEPITSSGPIFTVDGLSGNIQIANTLPKRNEIPEYHLTVKVSDQGGAGLSNECKVVINVIDINNQIPVFEKNDYGNVATPEDTPLGTALLTVLAIDIDDPGTGSSRVEYHITDGNQDGIFAIDAEGNINVAKPLDFESKSTYRLKIDATNPEPLVPGVEYDSRSTAFVSIEITNVDEPPEFDTDIFEVSVPENATVGETIVKMDAKDPEGEEIRYKLEGDENNWLEINAETGEIKIKAKLDHEEAAVLNVKVTAYEKASPENAQQKDVTVLILNVNDNIPKLTENRGFVCSKKIMPIFLYAEDKDSPPFGSPFTFIISQPRKFPNWQIETVDGTSAKLVMKKAPVEDKTFILPINVKDNAGVGVSHKFEVRVCNCTDLGYCYIQPGGHAGKYGLTTTVAILGGTFAFIALILIVVIHRSKKNNPKKKSMEADDADAML</sequence>
<dbReference type="PANTHER" id="PTHR24027">
    <property type="entry name" value="CADHERIN-23"/>
    <property type="match status" value="1"/>
</dbReference>
<evidence type="ECO:0000313" key="9">
    <source>
        <dbReference type="Proteomes" id="UP001152622"/>
    </source>
</evidence>
<dbReference type="Pfam" id="PF00028">
    <property type="entry name" value="Cadherin"/>
    <property type="match status" value="4"/>
</dbReference>
<evidence type="ECO:0000256" key="1">
    <source>
        <dbReference type="ARBA" id="ARBA00004370"/>
    </source>
</evidence>
<evidence type="ECO:0000259" key="7">
    <source>
        <dbReference type="PROSITE" id="PS50268"/>
    </source>
</evidence>
<name>A0A9Q1IVD3_SYNKA</name>
<dbReference type="GO" id="GO:0007043">
    <property type="term" value="P:cell-cell junction assembly"/>
    <property type="evidence" value="ECO:0007669"/>
    <property type="project" value="TreeGrafter"/>
</dbReference>
<dbReference type="GO" id="GO:0016342">
    <property type="term" value="C:catenin complex"/>
    <property type="evidence" value="ECO:0007669"/>
    <property type="project" value="TreeGrafter"/>
</dbReference>
<dbReference type="InterPro" id="IPR020894">
    <property type="entry name" value="Cadherin_CS"/>
</dbReference>
<keyword evidence="2" id="KW-0677">Repeat</keyword>
<dbReference type="GO" id="GO:0045296">
    <property type="term" value="F:cadherin binding"/>
    <property type="evidence" value="ECO:0007669"/>
    <property type="project" value="TreeGrafter"/>
</dbReference>
<evidence type="ECO:0000256" key="4">
    <source>
        <dbReference type="ARBA" id="ARBA00023136"/>
    </source>
</evidence>
<dbReference type="InterPro" id="IPR002126">
    <property type="entry name" value="Cadherin-like_dom"/>
</dbReference>
<dbReference type="Proteomes" id="UP001152622">
    <property type="component" value="Chromosome 7"/>
</dbReference>
<comment type="subcellular location">
    <subcellularLocation>
        <location evidence="1">Membrane</location>
    </subcellularLocation>
</comment>
<keyword evidence="9" id="KW-1185">Reference proteome</keyword>
<dbReference type="CDD" id="cd11304">
    <property type="entry name" value="Cadherin_repeat"/>
    <property type="match status" value="5"/>
</dbReference>
<dbReference type="GO" id="GO:0000902">
    <property type="term" value="P:cell morphogenesis"/>
    <property type="evidence" value="ECO:0007669"/>
    <property type="project" value="TreeGrafter"/>
</dbReference>
<dbReference type="GO" id="GO:0016477">
    <property type="term" value="P:cell migration"/>
    <property type="evidence" value="ECO:0007669"/>
    <property type="project" value="TreeGrafter"/>
</dbReference>
<dbReference type="PANTHER" id="PTHR24027:SF419">
    <property type="entry name" value="CADHERIN-17"/>
    <property type="match status" value="1"/>
</dbReference>
<proteinExistence type="predicted"/>
<dbReference type="GO" id="GO:0005509">
    <property type="term" value="F:calcium ion binding"/>
    <property type="evidence" value="ECO:0007669"/>
    <property type="project" value="UniProtKB-UniRule"/>
</dbReference>
<keyword evidence="6" id="KW-0812">Transmembrane</keyword>
<evidence type="ECO:0000256" key="6">
    <source>
        <dbReference type="SAM" id="Phobius"/>
    </source>
</evidence>
<feature type="domain" description="Cadherin" evidence="7">
    <location>
        <begin position="339"/>
        <end position="450"/>
    </location>
</feature>
<feature type="domain" description="Cadherin" evidence="7">
    <location>
        <begin position="115"/>
        <end position="338"/>
    </location>
</feature>
<dbReference type="FunFam" id="2.60.40.60:FF:000163">
    <property type="entry name" value="Cadherin 17"/>
    <property type="match status" value="1"/>
</dbReference>
<dbReference type="PROSITE" id="PS50268">
    <property type="entry name" value="CADHERIN_2"/>
    <property type="match status" value="5"/>
</dbReference>
<feature type="transmembrane region" description="Helical" evidence="6">
    <location>
        <begin position="773"/>
        <end position="797"/>
    </location>
</feature>
<dbReference type="GO" id="GO:0044331">
    <property type="term" value="P:cell-cell adhesion mediated by cadherin"/>
    <property type="evidence" value="ECO:0007669"/>
    <property type="project" value="TreeGrafter"/>
</dbReference>
<evidence type="ECO:0000256" key="5">
    <source>
        <dbReference type="PROSITE-ProRule" id="PRU00043"/>
    </source>
</evidence>
<keyword evidence="6" id="KW-1133">Transmembrane helix</keyword>
<protein>
    <recommendedName>
        <fullName evidence="7">Cadherin domain-containing protein</fullName>
    </recommendedName>
</protein>
<feature type="domain" description="Cadherin" evidence="7">
    <location>
        <begin position="47"/>
        <end position="114"/>
    </location>
</feature>
<gene>
    <name evidence="8" type="ORF">SKAU_G00214500</name>
</gene>
<dbReference type="PROSITE" id="PS00232">
    <property type="entry name" value="CADHERIN_1"/>
    <property type="match status" value="1"/>
</dbReference>
<dbReference type="GO" id="GO:0016339">
    <property type="term" value="P:calcium-dependent cell-cell adhesion via plasma membrane cell adhesion molecules"/>
    <property type="evidence" value="ECO:0007669"/>
    <property type="project" value="TreeGrafter"/>
</dbReference>
<dbReference type="EMBL" id="JAINUF010000007">
    <property type="protein sequence ID" value="KAJ8353883.1"/>
    <property type="molecule type" value="Genomic_DNA"/>
</dbReference>
<keyword evidence="4 6" id="KW-0472">Membrane</keyword>
<organism evidence="8 9">
    <name type="scientific">Synaphobranchus kaupii</name>
    <name type="common">Kaup's arrowtooth eel</name>
    <dbReference type="NCBI Taxonomy" id="118154"/>
    <lineage>
        <taxon>Eukaryota</taxon>
        <taxon>Metazoa</taxon>
        <taxon>Chordata</taxon>
        <taxon>Craniata</taxon>
        <taxon>Vertebrata</taxon>
        <taxon>Euteleostomi</taxon>
        <taxon>Actinopterygii</taxon>
        <taxon>Neopterygii</taxon>
        <taxon>Teleostei</taxon>
        <taxon>Anguilliformes</taxon>
        <taxon>Synaphobranchidae</taxon>
        <taxon>Synaphobranchus</taxon>
    </lineage>
</organism>
<feature type="domain" description="Cadherin" evidence="7">
    <location>
        <begin position="458"/>
        <end position="562"/>
    </location>
</feature>
<evidence type="ECO:0000256" key="3">
    <source>
        <dbReference type="ARBA" id="ARBA00022837"/>
    </source>
</evidence>
<dbReference type="AlphaFoldDB" id="A0A9Q1IVD3"/>
<accession>A0A9Q1IVD3</accession>
<dbReference type="Gene3D" id="2.60.40.60">
    <property type="entry name" value="Cadherins"/>
    <property type="match status" value="7"/>
</dbReference>
<evidence type="ECO:0000313" key="8">
    <source>
        <dbReference type="EMBL" id="KAJ8353883.1"/>
    </source>
</evidence>
<feature type="domain" description="Cadherin" evidence="7">
    <location>
        <begin position="563"/>
        <end position="663"/>
    </location>
</feature>
<reference evidence="8" key="1">
    <citation type="journal article" date="2023" name="Science">
        <title>Genome structures resolve the early diversification of teleost fishes.</title>
        <authorList>
            <person name="Parey E."/>
            <person name="Louis A."/>
            <person name="Montfort J."/>
            <person name="Bouchez O."/>
            <person name="Roques C."/>
            <person name="Iampietro C."/>
            <person name="Lluch J."/>
            <person name="Castinel A."/>
            <person name="Donnadieu C."/>
            <person name="Desvignes T."/>
            <person name="Floi Bucao C."/>
            <person name="Jouanno E."/>
            <person name="Wen M."/>
            <person name="Mejri S."/>
            <person name="Dirks R."/>
            <person name="Jansen H."/>
            <person name="Henkel C."/>
            <person name="Chen W.J."/>
            <person name="Zahm M."/>
            <person name="Cabau C."/>
            <person name="Klopp C."/>
            <person name="Thompson A.W."/>
            <person name="Robinson-Rechavi M."/>
            <person name="Braasch I."/>
            <person name="Lecointre G."/>
            <person name="Bobe J."/>
            <person name="Postlethwait J.H."/>
            <person name="Berthelot C."/>
            <person name="Roest Crollius H."/>
            <person name="Guiguen Y."/>
        </authorList>
    </citation>
    <scope>NUCLEOTIDE SEQUENCE</scope>
    <source>
        <strain evidence="8">WJC10195</strain>
    </source>
</reference>
<comment type="caution">
    <text evidence="8">The sequence shown here is derived from an EMBL/GenBank/DDBJ whole genome shotgun (WGS) entry which is preliminary data.</text>
</comment>
<dbReference type="PRINTS" id="PR00205">
    <property type="entry name" value="CADHERIN"/>
</dbReference>
<dbReference type="InterPro" id="IPR039808">
    <property type="entry name" value="Cadherin"/>
</dbReference>
<dbReference type="GO" id="GO:0034332">
    <property type="term" value="P:adherens junction organization"/>
    <property type="evidence" value="ECO:0007669"/>
    <property type="project" value="TreeGrafter"/>
</dbReference>
<dbReference type="SMART" id="SM00112">
    <property type="entry name" value="CA"/>
    <property type="match status" value="5"/>
</dbReference>